<dbReference type="Gene3D" id="1.25.40.10">
    <property type="entry name" value="Tetratricopeptide repeat domain"/>
    <property type="match status" value="2"/>
</dbReference>
<reference evidence="3 4" key="1">
    <citation type="submission" date="2019-01" db="EMBL/GenBank/DDBJ databases">
        <title>Muriicola soli sp. nov., isolated from soil.</title>
        <authorList>
            <person name="Kang H.J."/>
            <person name="Kim S.B."/>
        </authorList>
    </citation>
    <scope>NUCLEOTIDE SEQUENCE [LARGE SCALE GENOMIC DNA]</scope>
    <source>
        <strain evidence="3 4">MMS17-SY002</strain>
    </source>
</reference>
<dbReference type="Proteomes" id="UP000290889">
    <property type="component" value="Chromosome"/>
</dbReference>
<keyword evidence="1" id="KW-0677">Repeat</keyword>
<dbReference type="InterPro" id="IPR011990">
    <property type="entry name" value="TPR-like_helical_dom_sf"/>
</dbReference>
<dbReference type="PANTHER" id="PTHR44943">
    <property type="entry name" value="CELLULOSE SYNTHASE OPERON PROTEIN C"/>
    <property type="match status" value="1"/>
</dbReference>
<accession>A0A411ECS8</accession>
<evidence type="ECO:0000256" key="2">
    <source>
        <dbReference type="ARBA" id="ARBA00022803"/>
    </source>
</evidence>
<dbReference type="AlphaFoldDB" id="A0A411ECS8"/>
<evidence type="ECO:0000313" key="3">
    <source>
        <dbReference type="EMBL" id="QBA65581.1"/>
    </source>
</evidence>
<dbReference type="KEGG" id="mur:EQY75_04290"/>
<proteinExistence type="predicted"/>
<gene>
    <name evidence="3" type="ORF">EQY75_04290</name>
</gene>
<keyword evidence="2" id="KW-0802">TPR repeat</keyword>
<dbReference type="OrthoDB" id="919555at2"/>
<dbReference type="SUPFAM" id="SSF48452">
    <property type="entry name" value="TPR-like"/>
    <property type="match status" value="1"/>
</dbReference>
<protein>
    <submittedName>
        <fullName evidence="3">Tetratricopeptide repeat protein</fullName>
    </submittedName>
</protein>
<dbReference type="Pfam" id="PF13432">
    <property type="entry name" value="TPR_16"/>
    <property type="match status" value="1"/>
</dbReference>
<sequence>MFVALFIFQSALGQQLMDEGFKLLENGDFEKAETFFDAYLQKEPSNKTALICYGRAVGLSGEPKKAIEHFEGLKGQYPQDFEIAVNYNEAFLWDGQYEKARPLYESLLDLYPDSFAVHLGYANTLGNLKEYPEALEWINKTISLDSTNSSAMVSRKYIRLGYADGLIKKKNYSKAEELLKENFSDFPKDKETLISLANLYLILKEVNKAKDTYIVMATTKSDSVRALNGMSLAEHIGKNDRRALSLAAQALEKAQLIHDDMLKNQTRERYVQSLIWNSSYGKAKTQIDSLEQVHSKEPWVKALRATLGMYTADFGVSIEEYDDILAIDSTSFDGNLGKANALFASDEIIPAYRAAFKTLSVFPGQSDAQGLVEKINGLHIPTTEARAFYTFDNGNNIAYGNQVSAKIPFSTKFRSTLSYTYRNTENTLTSNQALSHILLGGISYKIMPNTKLKAVAGFNFAGFDDRNYAQPILDLRLQMKPLKLQNLELGYQREVQNFNADLIEREIVMNHFGLNYNLGTTFDLGWYTQAMHTIQTDGNTRNLIFSSLYYNLFKIPAVKVGINYQYISFSEQLPTIYFSPEKYQAVEIFGDVRGSFSEKTSYYFNGAAGSQKVEDDHSSAVFRLEGGFKHQFAKRLDIELYGKYSNIASATATGFEFTEIGFKVQWKLTEAPLFYKKLLARL</sequence>
<dbReference type="Pfam" id="PF14559">
    <property type="entry name" value="TPR_19"/>
    <property type="match status" value="1"/>
</dbReference>
<keyword evidence="4" id="KW-1185">Reference proteome</keyword>
<dbReference type="InterPro" id="IPR051685">
    <property type="entry name" value="Ycf3/AcsC/BcsC/TPR_MFPF"/>
</dbReference>
<name>A0A411ECS8_9FLAO</name>
<dbReference type="PANTHER" id="PTHR44943:SF8">
    <property type="entry name" value="TPR REPEAT-CONTAINING PROTEIN MJ0263"/>
    <property type="match status" value="1"/>
</dbReference>
<dbReference type="SUPFAM" id="SSF81901">
    <property type="entry name" value="HCP-like"/>
    <property type="match status" value="1"/>
</dbReference>
<organism evidence="3 4">
    <name type="scientific">Muriicola soli</name>
    <dbReference type="NCBI Taxonomy" id="2507538"/>
    <lineage>
        <taxon>Bacteria</taxon>
        <taxon>Pseudomonadati</taxon>
        <taxon>Bacteroidota</taxon>
        <taxon>Flavobacteriia</taxon>
        <taxon>Flavobacteriales</taxon>
        <taxon>Flavobacteriaceae</taxon>
        <taxon>Muriicola</taxon>
    </lineage>
</organism>
<evidence type="ECO:0000256" key="1">
    <source>
        <dbReference type="ARBA" id="ARBA00022737"/>
    </source>
</evidence>
<dbReference type="EMBL" id="CP035544">
    <property type="protein sequence ID" value="QBA65581.1"/>
    <property type="molecule type" value="Genomic_DNA"/>
</dbReference>
<evidence type="ECO:0000313" key="4">
    <source>
        <dbReference type="Proteomes" id="UP000290889"/>
    </source>
</evidence>
<dbReference type="SUPFAM" id="SSF56935">
    <property type="entry name" value="Porins"/>
    <property type="match status" value="1"/>
</dbReference>